<proteinExistence type="predicted"/>
<evidence type="ECO:0000313" key="4">
    <source>
        <dbReference type="WBParaSite" id="EN70_378"/>
    </source>
</evidence>
<keyword evidence="3" id="KW-1185">Reference proteome</keyword>
<dbReference type="AlphaFoldDB" id="A0A1I7VL62"/>
<reference evidence="3" key="1">
    <citation type="submission" date="2012-04" db="EMBL/GenBank/DDBJ databases">
        <title>The Genome Sequence of Loa loa.</title>
        <authorList>
            <consortium name="The Broad Institute Genome Sequencing Platform"/>
            <consortium name="Broad Institute Genome Sequencing Center for Infectious Disease"/>
            <person name="Nutman T.B."/>
            <person name="Fink D.L."/>
            <person name="Russ C."/>
            <person name="Young S."/>
            <person name="Zeng Q."/>
            <person name="Gargeya S."/>
            <person name="Alvarado L."/>
            <person name="Berlin A."/>
            <person name="Chapman S.B."/>
            <person name="Chen Z."/>
            <person name="Freedman E."/>
            <person name="Gellesch M."/>
            <person name="Goldberg J."/>
            <person name="Griggs A."/>
            <person name="Gujja S."/>
            <person name="Heilman E.R."/>
            <person name="Heiman D."/>
            <person name="Howarth C."/>
            <person name="Mehta T."/>
            <person name="Neiman D."/>
            <person name="Pearson M."/>
            <person name="Roberts A."/>
            <person name="Saif S."/>
            <person name="Shea T."/>
            <person name="Shenoy N."/>
            <person name="Sisk P."/>
            <person name="Stolte C."/>
            <person name="Sykes S."/>
            <person name="White J."/>
            <person name="Yandava C."/>
            <person name="Haas B."/>
            <person name="Henn M.R."/>
            <person name="Nusbaum C."/>
            <person name="Birren B."/>
        </authorList>
    </citation>
    <scope>NUCLEOTIDE SEQUENCE [LARGE SCALE GENOMIC DNA]</scope>
</reference>
<feature type="region of interest" description="Disordered" evidence="1">
    <location>
        <begin position="67"/>
        <end position="89"/>
    </location>
</feature>
<feature type="transmembrane region" description="Helical" evidence="2">
    <location>
        <begin position="12"/>
        <end position="36"/>
    </location>
</feature>
<accession>A0A1I7VL62</accession>
<organism evidence="3 4">
    <name type="scientific">Loa loa</name>
    <name type="common">Eye worm</name>
    <name type="synonym">Filaria loa</name>
    <dbReference type="NCBI Taxonomy" id="7209"/>
    <lineage>
        <taxon>Eukaryota</taxon>
        <taxon>Metazoa</taxon>
        <taxon>Ecdysozoa</taxon>
        <taxon>Nematoda</taxon>
        <taxon>Chromadorea</taxon>
        <taxon>Rhabditida</taxon>
        <taxon>Spirurina</taxon>
        <taxon>Spiruromorpha</taxon>
        <taxon>Filarioidea</taxon>
        <taxon>Onchocercidae</taxon>
        <taxon>Loa</taxon>
    </lineage>
</organism>
<feature type="compositionally biased region" description="Polar residues" evidence="1">
    <location>
        <begin position="67"/>
        <end position="78"/>
    </location>
</feature>
<keyword evidence="2" id="KW-0812">Transmembrane</keyword>
<evidence type="ECO:0000256" key="1">
    <source>
        <dbReference type="SAM" id="MobiDB-lite"/>
    </source>
</evidence>
<protein>
    <submittedName>
        <fullName evidence="4">Secreted protein</fullName>
    </submittedName>
</protein>
<evidence type="ECO:0000313" key="3">
    <source>
        <dbReference type="Proteomes" id="UP000095285"/>
    </source>
</evidence>
<dbReference type="WBParaSite" id="EN70_378">
    <property type="protein sequence ID" value="EN70_378"/>
    <property type="gene ID" value="EN70_378"/>
</dbReference>
<dbReference type="Proteomes" id="UP000095285">
    <property type="component" value="Unassembled WGS sequence"/>
</dbReference>
<evidence type="ECO:0000256" key="2">
    <source>
        <dbReference type="SAM" id="Phobius"/>
    </source>
</evidence>
<name>A0A1I7VL62_LOALO</name>
<reference evidence="4" key="2">
    <citation type="submission" date="2016-11" db="UniProtKB">
        <authorList>
            <consortium name="WormBaseParasite"/>
        </authorList>
    </citation>
    <scope>IDENTIFICATION</scope>
</reference>
<keyword evidence="2" id="KW-0472">Membrane</keyword>
<sequence length="89" mass="10198">MEGNFDKEAIILIILTYTSLIIVILRIALALCRVTITNEIDRAKQMSDESLSLQKVTIVKADENKQNLNRNHSSFTSKNKCKQHERPIK</sequence>
<keyword evidence="2" id="KW-1133">Transmembrane helix</keyword>